<accession>A0A2H3CZL8</accession>
<dbReference type="AlphaFoldDB" id="A0A2H3CZL8"/>
<dbReference type="InParanoid" id="A0A2H3CZL8"/>
<reference evidence="2" key="1">
    <citation type="journal article" date="2017" name="Nat. Ecol. Evol.">
        <title>Genome expansion and lineage-specific genetic innovations in the forest pathogenic fungi Armillaria.</title>
        <authorList>
            <person name="Sipos G."/>
            <person name="Prasanna A.N."/>
            <person name="Walter M.C."/>
            <person name="O'Connor E."/>
            <person name="Balint B."/>
            <person name="Krizsan K."/>
            <person name="Kiss B."/>
            <person name="Hess J."/>
            <person name="Varga T."/>
            <person name="Slot J."/>
            <person name="Riley R."/>
            <person name="Boka B."/>
            <person name="Rigling D."/>
            <person name="Barry K."/>
            <person name="Lee J."/>
            <person name="Mihaltcheva S."/>
            <person name="LaButti K."/>
            <person name="Lipzen A."/>
            <person name="Waldron R."/>
            <person name="Moloney N.M."/>
            <person name="Sperisen C."/>
            <person name="Kredics L."/>
            <person name="Vagvoelgyi C."/>
            <person name="Patrignani A."/>
            <person name="Fitzpatrick D."/>
            <person name="Nagy I."/>
            <person name="Doyle S."/>
            <person name="Anderson J.B."/>
            <person name="Grigoriev I.V."/>
            <person name="Gueldener U."/>
            <person name="Muensterkoetter M."/>
            <person name="Nagy L.G."/>
        </authorList>
    </citation>
    <scope>NUCLEOTIDE SEQUENCE [LARGE SCALE GENOMIC DNA]</scope>
    <source>
        <strain evidence="2">Ar21-2</strain>
    </source>
</reference>
<dbReference type="EMBL" id="KZ293672">
    <property type="protein sequence ID" value="PBK88451.1"/>
    <property type="molecule type" value="Genomic_DNA"/>
</dbReference>
<protein>
    <submittedName>
        <fullName evidence="1">Uncharacterized protein</fullName>
    </submittedName>
</protein>
<dbReference type="OrthoDB" id="10258955at2759"/>
<evidence type="ECO:0000313" key="2">
    <source>
        <dbReference type="Proteomes" id="UP000217790"/>
    </source>
</evidence>
<sequence length="162" mass="18798">MDHETQAWESMTSCTKIEIPTRRTTTIYPVNLREFFTFFPERPVLSTPTTNVPYHQGLTRYIRSRTQFLTFFSFQARATFECVEKYSDFGECESPAIGASLRYRQLYVPSKPPPDFQVDRHIRGTKSTLLRSPTTWTVHESGLQTVRGDLLIDKGLVKALRR</sequence>
<name>A0A2H3CZL8_ARMGA</name>
<proteinExistence type="predicted"/>
<keyword evidence="2" id="KW-1185">Reference proteome</keyword>
<gene>
    <name evidence="1" type="ORF">ARMGADRAFT_356959</name>
</gene>
<dbReference type="STRING" id="47427.A0A2H3CZL8"/>
<organism evidence="1 2">
    <name type="scientific">Armillaria gallica</name>
    <name type="common">Bulbous honey fungus</name>
    <name type="synonym">Armillaria bulbosa</name>
    <dbReference type="NCBI Taxonomy" id="47427"/>
    <lineage>
        <taxon>Eukaryota</taxon>
        <taxon>Fungi</taxon>
        <taxon>Dikarya</taxon>
        <taxon>Basidiomycota</taxon>
        <taxon>Agaricomycotina</taxon>
        <taxon>Agaricomycetes</taxon>
        <taxon>Agaricomycetidae</taxon>
        <taxon>Agaricales</taxon>
        <taxon>Marasmiineae</taxon>
        <taxon>Physalacriaceae</taxon>
        <taxon>Armillaria</taxon>
    </lineage>
</organism>
<evidence type="ECO:0000313" key="1">
    <source>
        <dbReference type="EMBL" id="PBK88451.1"/>
    </source>
</evidence>
<dbReference type="Proteomes" id="UP000217790">
    <property type="component" value="Unassembled WGS sequence"/>
</dbReference>